<sequence length="459" mass="50517">MCSRRTRREAAAGGGAGRGWVRLDRRAAFRERGIGGRRARRQRRAVGAGWAFDSVRARSSRRTFRYAVAAARRSAWAAALPGAALSRPQLSARALNRALLARQSLLERSAQSPLAMVERLLGLQAQAPNPPYLGLWTRLQDFALDDLTQAMRERRIVRATMMRGTLHLVGADDYRALRPVLQPVLQRLSLASGHAKALKGLDLHALRRAGFDALRAAPLSATALGEALRAQWPQHDCDDLARLVRNIEPLVHVPPAGTWDWHKPAAFATALDWLGAAIADAPDEDAVDAMALRYLGAFGPASARDLAAWSGLAATNQRLQRLRSRLCVFRDEDGTELFDLPDAPRPPPELPAPPRLLPEFDNVLLAHARRARILDEALRPAVFSRNGLVAATVLVDGFVAGLWKLQRDARAAVLTISPFRRLAAAERAELEAQAADCLRVVAADRERHEVRYARVQRPV</sequence>
<proteinExistence type="predicted"/>
<organism evidence="1 2">
    <name type="scientific">Lysobacter enzymogenes</name>
    <dbReference type="NCBI Taxonomy" id="69"/>
    <lineage>
        <taxon>Bacteria</taxon>
        <taxon>Pseudomonadati</taxon>
        <taxon>Pseudomonadota</taxon>
        <taxon>Gammaproteobacteria</taxon>
        <taxon>Lysobacterales</taxon>
        <taxon>Lysobacteraceae</taxon>
        <taxon>Lysobacter</taxon>
    </lineage>
</organism>
<dbReference type="Pfam" id="PF06224">
    <property type="entry name" value="AlkZ-like"/>
    <property type="match status" value="1"/>
</dbReference>
<dbReference type="InterPro" id="IPR009351">
    <property type="entry name" value="AlkZ-like"/>
</dbReference>
<comment type="caution">
    <text evidence="1">The sequence shown here is derived from an EMBL/GenBank/DDBJ whole genome shotgun (WGS) entry which is preliminary data.</text>
</comment>
<keyword evidence="1" id="KW-0238">DNA-binding</keyword>
<dbReference type="PANTHER" id="PTHR38479:SF2">
    <property type="entry name" value="WINGED HELIX DNA-BINDING DOMAIN-CONTAINING PROTEIN"/>
    <property type="match status" value="1"/>
</dbReference>
<dbReference type="GO" id="GO:0003677">
    <property type="term" value="F:DNA binding"/>
    <property type="evidence" value="ECO:0007669"/>
    <property type="project" value="UniProtKB-KW"/>
</dbReference>
<evidence type="ECO:0000313" key="1">
    <source>
        <dbReference type="EMBL" id="ROU04838.1"/>
    </source>
</evidence>
<dbReference type="EMBL" id="RCTY01000055">
    <property type="protein sequence ID" value="ROU04838.1"/>
    <property type="molecule type" value="Genomic_DNA"/>
</dbReference>
<dbReference type="AlphaFoldDB" id="A0A3N2RBP6"/>
<dbReference type="PANTHER" id="PTHR38479">
    <property type="entry name" value="LMO0824 PROTEIN"/>
    <property type="match status" value="1"/>
</dbReference>
<dbReference type="Proteomes" id="UP000275910">
    <property type="component" value="Unassembled WGS sequence"/>
</dbReference>
<gene>
    <name evidence="1" type="ORF">D9T17_22235</name>
</gene>
<protein>
    <submittedName>
        <fullName evidence="1">Winged helix DNA-binding domain-containing protein</fullName>
    </submittedName>
</protein>
<reference evidence="1 2" key="1">
    <citation type="submission" date="2018-10" db="EMBL/GenBank/DDBJ databases">
        <title>The genome of Lysobacter enzymogenes OH11.</title>
        <authorList>
            <person name="Liu F."/>
            <person name="Zhao Y."/>
            <person name="Qian G."/>
            <person name="Chen Y."/>
            <person name="Xu H."/>
        </authorList>
    </citation>
    <scope>NUCLEOTIDE SEQUENCE [LARGE SCALE GENOMIC DNA]</scope>
    <source>
        <strain evidence="1 2">OH11</strain>
    </source>
</reference>
<evidence type="ECO:0000313" key="2">
    <source>
        <dbReference type="Proteomes" id="UP000275910"/>
    </source>
</evidence>
<accession>A0A3N2RBP6</accession>
<name>A0A3N2RBP6_LYSEN</name>